<organism evidence="1">
    <name type="scientific">hydrothermal vent metagenome</name>
    <dbReference type="NCBI Taxonomy" id="652676"/>
    <lineage>
        <taxon>unclassified sequences</taxon>
        <taxon>metagenomes</taxon>
        <taxon>ecological metagenomes</taxon>
    </lineage>
</organism>
<name>A0A3B0VK51_9ZZZZ</name>
<accession>A0A3B0VK51</accession>
<feature type="non-terminal residue" evidence="1">
    <location>
        <position position="60"/>
    </location>
</feature>
<evidence type="ECO:0000313" key="1">
    <source>
        <dbReference type="EMBL" id="VAW32044.1"/>
    </source>
</evidence>
<proteinExistence type="predicted"/>
<dbReference type="EMBL" id="UOEU01000315">
    <property type="protein sequence ID" value="VAW32044.1"/>
    <property type="molecule type" value="Genomic_DNA"/>
</dbReference>
<protein>
    <submittedName>
        <fullName evidence="1">Uncharacterized protein</fullName>
    </submittedName>
</protein>
<gene>
    <name evidence="1" type="ORF">MNBD_CHLOROFLEXI01-2679</name>
</gene>
<reference evidence="1" key="1">
    <citation type="submission" date="2018-06" db="EMBL/GenBank/DDBJ databases">
        <authorList>
            <person name="Zhirakovskaya E."/>
        </authorList>
    </citation>
    <scope>NUCLEOTIDE SEQUENCE</scope>
</reference>
<sequence>MKNIHPKTPTQANYRILDLIEQIVTVAPKGTALGLSDLISAMFSGYFIESGGAVTPAIEA</sequence>
<dbReference type="AlphaFoldDB" id="A0A3B0VK51"/>